<dbReference type="SUPFAM" id="SSF48498">
    <property type="entry name" value="Tetracyclin repressor-like, C-terminal domain"/>
    <property type="match status" value="1"/>
</dbReference>
<dbReference type="InterPro" id="IPR054156">
    <property type="entry name" value="YxaF_TetR_C"/>
</dbReference>
<keyword evidence="7" id="KW-1185">Reference proteome</keyword>
<evidence type="ECO:0000313" key="6">
    <source>
        <dbReference type="EMBL" id="MBA0125863.1"/>
    </source>
</evidence>
<dbReference type="Gene3D" id="1.10.357.10">
    <property type="entry name" value="Tetracycline Repressor, domain 2"/>
    <property type="match status" value="1"/>
</dbReference>
<dbReference type="Proteomes" id="UP000582974">
    <property type="component" value="Unassembled WGS sequence"/>
</dbReference>
<evidence type="ECO:0000256" key="2">
    <source>
        <dbReference type="ARBA" id="ARBA00023125"/>
    </source>
</evidence>
<feature type="DNA-binding region" description="H-T-H motif" evidence="4">
    <location>
        <begin position="18"/>
        <end position="37"/>
    </location>
</feature>
<dbReference type="AlphaFoldDB" id="A0A838A3K4"/>
<accession>A0A838A3K4</accession>
<evidence type="ECO:0000256" key="3">
    <source>
        <dbReference type="ARBA" id="ARBA00023163"/>
    </source>
</evidence>
<dbReference type="InterPro" id="IPR036271">
    <property type="entry name" value="Tet_transcr_reg_TetR-rel_C_sf"/>
</dbReference>
<dbReference type="Pfam" id="PF21993">
    <property type="entry name" value="TetR_C_13_2"/>
    <property type="match status" value="1"/>
</dbReference>
<dbReference type="InterPro" id="IPR009057">
    <property type="entry name" value="Homeodomain-like_sf"/>
</dbReference>
<feature type="domain" description="HTH tetR-type" evidence="5">
    <location>
        <begin position="1"/>
        <end position="55"/>
    </location>
</feature>
<evidence type="ECO:0000259" key="5">
    <source>
        <dbReference type="PROSITE" id="PS50977"/>
    </source>
</evidence>
<dbReference type="EMBL" id="JACCKD010000003">
    <property type="protein sequence ID" value="MBA0125863.1"/>
    <property type="molecule type" value="Genomic_DNA"/>
</dbReference>
<gene>
    <name evidence="6" type="ORF">H0B56_09950</name>
</gene>
<keyword evidence="1" id="KW-0805">Transcription regulation</keyword>
<keyword evidence="2 4" id="KW-0238">DNA-binding</keyword>
<evidence type="ECO:0000256" key="4">
    <source>
        <dbReference type="PROSITE-ProRule" id="PRU00335"/>
    </source>
</evidence>
<evidence type="ECO:0000313" key="7">
    <source>
        <dbReference type="Proteomes" id="UP000582974"/>
    </source>
</evidence>
<organism evidence="6 7">
    <name type="scientific">Haloechinothrix aidingensis</name>
    <dbReference type="NCBI Taxonomy" id="2752311"/>
    <lineage>
        <taxon>Bacteria</taxon>
        <taxon>Bacillati</taxon>
        <taxon>Actinomycetota</taxon>
        <taxon>Actinomycetes</taxon>
        <taxon>Pseudonocardiales</taxon>
        <taxon>Pseudonocardiaceae</taxon>
        <taxon>Haloechinothrix</taxon>
    </lineage>
</organism>
<dbReference type="PROSITE" id="PS50977">
    <property type="entry name" value="HTH_TETR_2"/>
    <property type="match status" value="1"/>
</dbReference>
<keyword evidence="3" id="KW-0804">Transcription</keyword>
<dbReference type="PANTHER" id="PTHR47506:SF3">
    <property type="entry name" value="HTH-TYPE TRANSCRIPTIONAL REGULATOR LMRA"/>
    <property type="match status" value="1"/>
</dbReference>
<proteinExistence type="predicted"/>
<name>A0A838A3K4_9PSEU</name>
<evidence type="ECO:0000256" key="1">
    <source>
        <dbReference type="ARBA" id="ARBA00023015"/>
    </source>
</evidence>
<dbReference type="InterPro" id="IPR001647">
    <property type="entry name" value="HTH_TetR"/>
</dbReference>
<dbReference type="GO" id="GO:0003677">
    <property type="term" value="F:DNA binding"/>
    <property type="evidence" value="ECO:0007669"/>
    <property type="project" value="UniProtKB-UniRule"/>
</dbReference>
<dbReference type="SUPFAM" id="SSF46689">
    <property type="entry name" value="Homeodomain-like"/>
    <property type="match status" value="1"/>
</dbReference>
<reference evidence="6 7" key="1">
    <citation type="submission" date="2020-07" db="EMBL/GenBank/DDBJ databases">
        <title>Genome of Haloechinothrix sp.</title>
        <authorList>
            <person name="Tang S.-K."/>
            <person name="Yang L."/>
            <person name="Zhu W.-Y."/>
        </authorList>
    </citation>
    <scope>NUCLEOTIDE SEQUENCE [LARGE SCALE GENOMIC DNA]</scope>
    <source>
        <strain evidence="6 7">YIM 98757</strain>
    </source>
</reference>
<protein>
    <submittedName>
        <fullName evidence="6">TetR/AcrR family transcriptional regulator</fullName>
    </submittedName>
</protein>
<dbReference type="PANTHER" id="PTHR47506">
    <property type="entry name" value="TRANSCRIPTIONAL REGULATORY PROTEIN"/>
    <property type="match status" value="1"/>
</dbReference>
<dbReference type="Pfam" id="PF00440">
    <property type="entry name" value="TetR_N"/>
    <property type="match status" value="1"/>
</dbReference>
<sequence length="179" mass="19116">MLTSAVSLLRERGAAGVTVDAVLAHSGAPRGSVYHHFPGGRSELILSAVGLAGEHIGELLDEAIADGSPRRALERFVWFWKQTLIDTDYLAGCPVLALAVDSHQNAPQAAELLQEVFASWQTRIQQLLVGAGTPADRAKRLSTLTIAAIEGAVVLCRVHRDTGPLDDVLTEFTTLLDPS</sequence>
<comment type="caution">
    <text evidence="6">The sequence shown here is derived from an EMBL/GenBank/DDBJ whole genome shotgun (WGS) entry which is preliminary data.</text>
</comment>